<reference evidence="3" key="1">
    <citation type="journal article" date="2019" name="Int. J. Syst. Evol. Microbiol.">
        <title>The Global Catalogue of Microorganisms (GCM) 10K type strain sequencing project: providing services to taxonomists for standard genome sequencing and annotation.</title>
        <authorList>
            <consortium name="The Broad Institute Genomics Platform"/>
            <consortium name="The Broad Institute Genome Sequencing Center for Infectious Disease"/>
            <person name="Wu L."/>
            <person name="Ma J."/>
        </authorList>
    </citation>
    <scope>NUCLEOTIDE SEQUENCE [LARGE SCALE GENOMIC DNA]</scope>
    <source>
        <strain evidence="3">KCTC 13528</strain>
    </source>
</reference>
<keyword evidence="1" id="KW-0472">Membrane</keyword>
<dbReference type="RefSeq" id="WP_204728218.1">
    <property type="nucleotide sequence ID" value="NZ_JAFBDK010000003.1"/>
</dbReference>
<feature type="transmembrane region" description="Helical" evidence="1">
    <location>
        <begin position="21"/>
        <end position="49"/>
    </location>
</feature>
<accession>A0ABW5ZNR5</accession>
<keyword evidence="3" id="KW-1185">Reference proteome</keyword>
<organism evidence="2 3">
    <name type="scientific">Jeotgalibacillus terrae</name>
    <dbReference type="NCBI Taxonomy" id="587735"/>
    <lineage>
        <taxon>Bacteria</taxon>
        <taxon>Bacillati</taxon>
        <taxon>Bacillota</taxon>
        <taxon>Bacilli</taxon>
        <taxon>Bacillales</taxon>
        <taxon>Caryophanaceae</taxon>
        <taxon>Jeotgalibacillus</taxon>
    </lineage>
</organism>
<sequence>MKRWREKKTARSQKRKDEGKYNFFDVLTDVLIWVPELLILPFRLIYLLFELFGRVFRDGFDSI</sequence>
<dbReference type="Proteomes" id="UP001597561">
    <property type="component" value="Unassembled WGS sequence"/>
</dbReference>
<keyword evidence="1" id="KW-0812">Transmembrane</keyword>
<gene>
    <name evidence="2" type="ORF">ACFS5P_15500</name>
</gene>
<proteinExistence type="predicted"/>
<evidence type="ECO:0000313" key="2">
    <source>
        <dbReference type="EMBL" id="MFD2913292.1"/>
    </source>
</evidence>
<dbReference type="EMBL" id="JBHUPG010000031">
    <property type="protein sequence ID" value="MFD2913292.1"/>
    <property type="molecule type" value="Genomic_DNA"/>
</dbReference>
<evidence type="ECO:0000256" key="1">
    <source>
        <dbReference type="SAM" id="Phobius"/>
    </source>
</evidence>
<keyword evidence="1" id="KW-1133">Transmembrane helix</keyword>
<comment type="caution">
    <text evidence="2">The sequence shown here is derived from an EMBL/GenBank/DDBJ whole genome shotgun (WGS) entry which is preliminary data.</text>
</comment>
<protein>
    <submittedName>
        <fullName evidence="2">Uncharacterized protein</fullName>
    </submittedName>
</protein>
<evidence type="ECO:0000313" key="3">
    <source>
        <dbReference type="Proteomes" id="UP001597561"/>
    </source>
</evidence>
<name>A0ABW5ZNR5_9BACL</name>